<dbReference type="FunCoup" id="A0A2I1DLR5">
    <property type="interactions" value="112"/>
</dbReference>
<dbReference type="EMBL" id="MXAV01000033">
    <property type="protein sequence ID" value="PKY10809.1"/>
    <property type="molecule type" value="Genomic_DNA"/>
</dbReference>
<dbReference type="InParanoid" id="A0A2I1DLR5"/>
<organism evidence="2 3">
    <name type="scientific">Acidithiobacillus marinus</name>
    <dbReference type="NCBI Taxonomy" id="187490"/>
    <lineage>
        <taxon>Bacteria</taxon>
        <taxon>Pseudomonadati</taxon>
        <taxon>Pseudomonadota</taxon>
        <taxon>Acidithiobacillia</taxon>
        <taxon>Acidithiobacillales</taxon>
        <taxon>Acidithiobacillaceae</taxon>
        <taxon>Acidithiobacillus</taxon>
    </lineage>
</organism>
<name>A0A2I1DLR5_9PROT</name>
<keyword evidence="2" id="KW-0418">Kinase</keyword>
<proteinExistence type="inferred from homology"/>
<dbReference type="OrthoDB" id="9810372at2"/>
<protein>
    <submittedName>
        <fullName evidence="2">Sugar kinase</fullName>
    </submittedName>
</protein>
<dbReference type="PANTHER" id="PTHR18964">
    <property type="entry name" value="ROK (REPRESSOR, ORF, KINASE) FAMILY"/>
    <property type="match status" value="1"/>
</dbReference>
<keyword evidence="2" id="KW-0808">Transferase</keyword>
<comment type="similarity">
    <text evidence="1">Belongs to the ROK (NagC/XylR) family.</text>
</comment>
<accession>A0A2I1DLR5</accession>
<dbReference type="InterPro" id="IPR000600">
    <property type="entry name" value="ROK"/>
</dbReference>
<dbReference type="Proteomes" id="UP000234329">
    <property type="component" value="Unassembled WGS sequence"/>
</dbReference>
<evidence type="ECO:0000256" key="1">
    <source>
        <dbReference type="ARBA" id="ARBA00006479"/>
    </source>
</evidence>
<gene>
    <name evidence="2" type="ORF">B1757_07575</name>
</gene>
<dbReference type="GO" id="GO:0016301">
    <property type="term" value="F:kinase activity"/>
    <property type="evidence" value="ECO:0007669"/>
    <property type="project" value="UniProtKB-KW"/>
</dbReference>
<dbReference type="InterPro" id="IPR043129">
    <property type="entry name" value="ATPase_NBD"/>
</dbReference>
<evidence type="ECO:0000313" key="3">
    <source>
        <dbReference type="Proteomes" id="UP000234329"/>
    </source>
</evidence>
<dbReference type="PANTHER" id="PTHR18964:SF149">
    <property type="entry name" value="BIFUNCTIONAL UDP-N-ACETYLGLUCOSAMINE 2-EPIMERASE_N-ACETYLMANNOSAMINE KINASE"/>
    <property type="match status" value="1"/>
</dbReference>
<dbReference type="AlphaFoldDB" id="A0A2I1DLR5"/>
<dbReference type="RefSeq" id="WP_101537742.1">
    <property type="nucleotide sequence ID" value="NZ_MXAV01000033.1"/>
</dbReference>
<dbReference type="Pfam" id="PF00480">
    <property type="entry name" value="ROK"/>
    <property type="match status" value="1"/>
</dbReference>
<reference evidence="2 3" key="1">
    <citation type="submission" date="2017-03" db="EMBL/GenBank/DDBJ databases">
        <title>Draft genime sequence of the acidophilic sulfur-oxidizing bacterium Acidithiobacillus sp. SH, isolated from seawater.</title>
        <authorList>
            <person name="Sharmin S."/>
            <person name="Tokuhisa M."/>
            <person name="Kanao T."/>
            <person name="Kamimura K."/>
        </authorList>
    </citation>
    <scope>NUCLEOTIDE SEQUENCE [LARGE SCALE GENOMIC DNA]</scope>
    <source>
        <strain evidence="2 3">SH</strain>
    </source>
</reference>
<comment type="caution">
    <text evidence="2">The sequence shown here is derived from an EMBL/GenBank/DDBJ whole genome shotgun (WGS) entry which is preliminary data.</text>
</comment>
<sequence>MTESQTIGIDIGGTNLRFGVFRGHDCLHSIRHEVDLRDKCAGAADPEAAAQLFTELLEQGIAELRHQYPEVSRVGVAVPGFVNARGILLQSPNIPQLINFDLQSAVQQACQLPVLVENDANAAGYGEFWEEKQDTPELRDLLYVGLGTGVGGGWVHEDRPWRGEHGTAMEIGHLIVVPGGRRCGCGNQGCLEQYASARGIRSSYVELTGTGPDTAVIAQMACDGRPEATQVFQMAGDYLGQALAHILKVADIRVIRVGGGVSAAWDCFAPALLQRLDADLIPALRGGQIEVKRGNDDDLAGMRGVALLAEQELSLD</sequence>
<dbReference type="Gene3D" id="3.30.420.40">
    <property type="match status" value="2"/>
</dbReference>
<evidence type="ECO:0000313" key="2">
    <source>
        <dbReference type="EMBL" id="PKY10809.1"/>
    </source>
</evidence>
<keyword evidence="3" id="KW-1185">Reference proteome</keyword>
<dbReference type="SUPFAM" id="SSF53067">
    <property type="entry name" value="Actin-like ATPase domain"/>
    <property type="match status" value="1"/>
</dbReference>